<comment type="caution">
    <text evidence="1">The sequence shown here is derived from an EMBL/GenBank/DDBJ whole genome shotgun (WGS) entry which is preliminary data.</text>
</comment>
<dbReference type="AlphaFoldDB" id="A0AA94JHB4"/>
<dbReference type="EMBL" id="MKWS01000009">
    <property type="protein sequence ID" value="RVD77072.1"/>
    <property type="molecule type" value="Genomic_DNA"/>
</dbReference>
<organism evidence="1 2">
    <name type="scientific">Pseudomonas koreensis</name>
    <dbReference type="NCBI Taxonomy" id="198620"/>
    <lineage>
        <taxon>Bacteria</taxon>
        <taxon>Pseudomonadati</taxon>
        <taxon>Pseudomonadota</taxon>
        <taxon>Gammaproteobacteria</taxon>
        <taxon>Pseudomonadales</taxon>
        <taxon>Pseudomonadaceae</taxon>
        <taxon>Pseudomonas</taxon>
    </lineage>
</organism>
<protein>
    <submittedName>
        <fullName evidence="1">Uncharacterized protein</fullName>
    </submittedName>
</protein>
<evidence type="ECO:0000313" key="1">
    <source>
        <dbReference type="EMBL" id="RVD77072.1"/>
    </source>
</evidence>
<name>A0AA94JHB4_9PSED</name>
<sequence>MSHVIEVKKNPDGSWTAKGGSNITVVSVTCLTEHRAVICLNAALNAITSQVTK</sequence>
<evidence type="ECO:0000313" key="2">
    <source>
        <dbReference type="Proteomes" id="UP000288002"/>
    </source>
</evidence>
<proteinExistence type="predicted"/>
<dbReference type="Proteomes" id="UP000288002">
    <property type="component" value="Unassembled WGS sequence"/>
</dbReference>
<gene>
    <name evidence="1" type="ORF">A9HBioS_3095</name>
</gene>
<dbReference type="RefSeq" id="WP_164747868.1">
    <property type="nucleotide sequence ID" value="NZ_MKWS01000009.1"/>
</dbReference>
<accession>A0AA94JHB4</accession>
<reference evidence="1 2" key="1">
    <citation type="submission" date="2016-10" db="EMBL/GenBank/DDBJ databases">
        <title>Search of new enzymes for the oxidation of sulfur compounds.</title>
        <authorList>
            <person name="Novo A."/>
            <person name="Moreira I.S."/>
            <person name="Castro P.M."/>
        </authorList>
    </citation>
    <scope>NUCLEOTIDE SEQUENCE [LARGE SCALE GENOMIC DNA]</scope>
    <source>
        <strain evidence="1 2">A9</strain>
    </source>
</reference>